<dbReference type="SUPFAM" id="SSF55190">
    <property type="entry name" value="Arginyl-tRNA synthetase (ArgRS), N-terminal 'additional' domain"/>
    <property type="match status" value="1"/>
</dbReference>
<dbReference type="GO" id="GO:0005524">
    <property type="term" value="F:ATP binding"/>
    <property type="evidence" value="ECO:0007669"/>
    <property type="project" value="UniProtKB-KW"/>
</dbReference>
<dbReference type="Gene3D" id="3.30.1360.70">
    <property type="entry name" value="Arginyl tRNA synthetase N-terminal domain"/>
    <property type="match status" value="1"/>
</dbReference>
<dbReference type="InterPro" id="IPR005148">
    <property type="entry name" value="Arg-tRNA-synth_N"/>
</dbReference>
<evidence type="ECO:0000256" key="1">
    <source>
        <dbReference type="ARBA" id="ARBA00012837"/>
    </source>
</evidence>
<keyword evidence="4" id="KW-0067">ATP-binding</keyword>
<dbReference type="InterPro" id="IPR008909">
    <property type="entry name" value="DALR_anticod-bd"/>
</dbReference>
<gene>
    <name evidence="9" type="ORF">E4099_23390</name>
</gene>
<evidence type="ECO:0000259" key="7">
    <source>
        <dbReference type="SMART" id="SM00836"/>
    </source>
</evidence>
<dbReference type="PANTHER" id="PTHR11956:SF5">
    <property type="entry name" value="ARGININE--TRNA LIGASE, CYTOPLASMIC"/>
    <property type="match status" value="1"/>
</dbReference>
<feature type="domain" description="DALR anticodon binding" evidence="7">
    <location>
        <begin position="308"/>
        <end position="519"/>
    </location>
</feature>
<dbReference type="OrthoDB" id="9803211at2"/>
<evidence type="ECO:0000256" key="2">
    <source>
        <dbReference type="ARBA" id="ARBA00022598"/>
    </source>
</evidence>
<name>A0A4Z0GP27_9ACTN</name>
<dbReference type="Pfam" id="PF05746">
    <property type="entry name" value="DALR_1"/>
    <property type="match status" value="1"/>
</dbReference>
<protein>
    <recommendedName>
        <fullName evidence="1">arginine--tRNA ligase</fullName>
        <ecNumber evidence="1">6.1.1.19</ecNumber>
    </recommendedName>
</protein>
<dbReference type="InterPro" id="IPR001278">
    <property type="entry name" value="Arg-tRNA-ligase"/>
</dbReference>
<keyword evidence="2" id="KW-0436">Ligase</keyword>
<dbReference type="PANTHER" id="PTHR11956">
    <property type="entry name" value="ARGINYL-TRNA SYNTHETASE"/>
    <property type="match status" value="1"/>
</dbReference>
<proteinExistence type="predicted"/>
<organism evidence="9 10">
    <name type="scientific">Streptomyces palmae</name>
    <dbReference type="NCBI Taxonomy" id="1701085"/>
    <lineage>
        <taxon>Bacteria</taxon>
        <taxon>Bacillati</taxon>
        <taxon>Actinomycetota</taxon>
        <taxon>Actinomycetes</taxon>
        <taxon>Kitasatosporales</taxon>
        <taxon>Streptomycetaceae</taxon>
        <taxon>Streptomyces</taxon>
    </lineage>
</organism>
<dbReference type="SMART" id="SM01016">
    <property type="entry name" value="Arg_tRNA_synt_N"/>
    <property type="match status" value="1"/>
</dbReference>
<keyword evidence="10" id="KW-1185">Reference proteome</keyword>
<dbReference type="AlphaFoldDB" id="A0A4Z0GP27"/>
<evidence type="ECO:0000313" key="10">
    <source>
        <dbReference type="Proteomes" id="UP000297948"/>
    </source>
</evidence>
<comment type="catalytic activity">
    <reaction evidence="5">
        <text>tRNA(Arg) + L-arginine + ATP = L-arginyl-tRNA(Arg) + AMP + diphosphate</text>
        <dbReference type="Rhea" id="RHEA:20301"/>
        <dbReference type="Rhea" id="RHEA-COMP:9658"/>
        <dbReference type="Rhea" id="RHEA-COMP:9673"/>
        <dbReference type="ChEBI" id="CHEBI:30616"/>
        <dbReference type="ChEBI" id="CHEBI:32682"/>
        <dbReference type="ChEBI" id="CHEBI:33019"/>
        <dbReference type="ChEBI" id="CHEBI:78442"/>
        <dbReference type="ChEBI" id="CHEBI:78513"/>
        <dbReference type="ChEBI" id="CHEBI:456215"/>
        <dbReference type="EC" id="6.1.1.19"/>
    </reaction>
</comment>
<keyword evidence="3" id="KW-0547">Nucleotide-binding</keyword>
<dbReference type="EMBL" id="SRID01000270">
    <property type="protein sequence ID" value="TGA97742.1"/>
    <property type="molecule type" value="Genomic_DNA"/>
</dbReference>
<evidence type="ECO:0000256" key="3">
    <source>
        <dbReference type="ARBA" id="ARBA00022741"/>
    </source>
</evidence>
<dbReference type="GO" id="GO:0005737">
    <property type="term" value="C:cytoplasm"/>
    <property type="evidence" value="ECO:0007669"/>
    <property type="project" value="InterPro"/>
</dbReference>
<dbReference type="SUPFAM" id="SSF47323">
    <property type="entry name" value="Anticodon-binding domain of a subclass of class I aminoacyl-tRNA synthetases"/>
    <property type="match status" value="1"/>
</dbReference>
<feature type="domain" description="Arginyl tRNA synthetase N-terminal" evidence="8">
    <location>
        <begin position="31"/>
        <end position="119"/>
    </location>
</feature>
<sequence length="519" mass="53824">MAGRWGLGARCGKPVRGRPPLLPYACPVTPAQLSRVVLRSVRHAVEAGELRVPVPERVLVETPPRPGCGDYATNVALRLAKGQEWTPREVAEILRRRMVCEPGIAGVEIAGPGFLNITLESVSHAALVRAVCARGTAYGHGTALAGTEVRFAPVEELRAAVWTDTVVRLLRAQGANAEVAADGTERVRIRALAGGAGRADRAPVSSNPALQYGAAGHGPGGDLGHLDDAAHQTGATAHDPAPHAPDAVRGAAVPAQAEAPYAFAGHPLFVRLGSDAARWALLRPAAQDVAVGDAGLLVQREGNPLFRVRYAHARVQALLRNGRQLGIEPDAGAEDIAEAADLTHERAGAEDASRARVADAARDGAGMEHAVDERAGVEHASGAEHAARDAVGAELVVGARTGTDAVGTEDVAGTPTRAGEAYPLPTYRHPAALRLLGLLGDYPRVLEAAARDRAPDRVARGLEAVADAFFRFHDACPPLPCGEQKPLAAHRSRLALADAAGAVLAGGLSLLGISAPGFL</sequence>
<evidence type="ECO:0000259" key="8">
    <source>
        <dbReference type="SMART" id="SM01016"/>
    </source>
</evidence>
<evidence type="ECO:0000256" key="5">
    <source>
        <dbReference type="ARBA" id="ARBA00049339"/>
    </source>
</evidence>
<dbReference type="Pfam" id="PF03485">
    <property type="entry name" value="Arg_tRNA_synt_N"/>
    <property type="match status" value="1"/>
</dbReference>
<evidence type="ECO:0000313" key="9">
    <source>
        <dbReference type="EMBL" id="TGA97742.1"/>
    </source>
</evidence>
<dbReference type="Gene3D" id="1.10.730.10">
    <property type="entry name" value="Isoleucyl-tRNA Synthetase, Domain 1"/>
    <property type="match status" value="1"/>
</dbReference>
<dbReference type="NCBIfam" id="NF045898">
    <property type="entry name" value="ArgS_rel_codon"/>
    <property type="match status" value="1"/>
</dbReference>
<dbReference type="InterPro" id="IPR009080">
    <property type="entry name" value="tRNAsynth_Ia_anticodon-bd"/>
</dbReference>
<dbReference type="EC" id="6.1.1.19" evidence="1"/>
<dbReference type="InterPro" id="IPR036695">
    <property type="entry name" value="Arg-tRNA-synth_N_sf"/>
</dbReference>
<reference evidence="9 10" key="1">
    <citation type="submission" date="2019-03" db="EMBL/GenBank/DDBJ databases">
        <authorList>
            <person name="Gonzalez-Pimentel J.L."/>
        </authorList>
    </citation>
    <scope>NUCLEOTIDE SEQUENCE [LARGE SCALE GENOMIC DNA]</scope>
    <source>
        <strain evidence="9 10">JCM 31289</strain>
    </source>
</reference>
<feature type="region of interest" description="Disordered" evidence="6">
    <location>
        <begin position="198"/>
        <end position="228"/>
    </location>
</feature>
<dbReference type="GO" id="GO:0006420">
    <property type="term" value="P:arginyl-tRNA aminoacylation"/>
    <property type="evidence" value="ECO:0007669"/>
    <property type="project" value="InterPro"/>
</dbReference>
<accession>A0A4Z0GP27</accession>
<comment type="caution">
    <text evidence="9">The sequence shown here is derived from an EMBL/GenBank/DDBJ whole genome shotgun (WGS) entry which is preliminary data.</text>
</comment>
<dbReference type="SMART" id="SM00836">
    <property type="entry name" value="DALR_1"/>
    <property type="match status" value="1"/>
</dbReference>
<dbReference type="Proteomes" id="UP000297948">
    <property type="component" value="Unassembled WGS sequence"/>
</dbReference>
<dbReference type="GO" id="GO:0004814">
    <property type="term" value="F:arginine-tRNA ligase activity"/>
    <property type="evidence" value="ECO:0007669"/>
    <property type="project" value="UniProtKB-EC"/>
</dbReference>
<evidence type="ECO:0000256" key="6">
    <source>
        <dbReference type="SAM" id="MobiDB-lite"/>
    </source>
</evidence>
<evidence type="ECO:0000256" key="4">
    <source>
        <dbReference type="ARBA" id="ARBA00022840"/>
    </source>
</evidence>